<evidence type="ECO:0000313" key="2">
    <source>
        <dbReference type="EMBL" id="GER92269.1"/>
    </source>
</evidence>
<dbReference type="Pfam" id="PF13450">
    <property type="entry name" value="NAD_binding_8"/>
    <property type="match status" value="1"/>
</dbReference>
<accession>A0A5J4L1V1</accession>
<evidence type="ECO:0008006" key="4">
    <source>
        <dbReference type="Google" id="ProtNLM"/>
    </source>
</evidence>
<dbReference type="SUPFAM" id="SSF51905">
    <property type="entry name" value="FAD/NAD(P)-binding domain"/>
    <property type="match status" value="1"/>
</dbReference>
<dbReference type="GO" id="GO:0016491">
    <property type="term" value="F:oxidoreductase activity"/>
    <property type="evidence" value="ECO:0007669"/>
    <property type="project" value="TreeGrafter"/>
</dbReference>
<proteinExistence type="predicted"/>
<keyword evidence="3" id="KW-1185">Reference proteome</keyword>
<dbReference type="RefSeq" id="WP_151759817.1">
    <property type="nucleotide sequence ID" value="NZ_BKZW01000007.1"/>
</dbReference>
<comment type="caution">
    <text evidence="2">The sequence shown here is derived from an EMBL/GenBank/DDBJ whole genome shotgun (WGS) entry which is preliminary data.</text>
</comment>
<keyword evidence="1" id="KW-0472">Membrane</keyword>
<dbReference type="Gene3D" id="3.50.50.60">
    <property type="entry name" value="FAD/NAD(P)-binding domain"/>
    <property type="match status" value="1"/>
</dbReference>
<evidence type="ECO:0000313" key="3">
    <source>
        <dbReference type="Proteomes" id="UP000326912"/>
    </source>
</evidence>
<dbReference type="PANTHER" id="PTHR42923">
    <property type="entry name" value="PROTOPORPHYRINOGEN OXIDASE"/>
    <property type="match status" value="1"/>
</dbReference>
<evidence type="ECO:0000256" key="1">
    <source>
        <dbReference type="SAM" id="Phobius"/>
    </source>
</evidence>
<keyword evidence="1" id="KW-0812">Transmembrane</keyword>
<dbReference type="InterPro" id="IPR050464">
    <property type="entry name" value="Zeta_carotene_desat/Oxidored"/>
</dbReference>
<protein>
    <recommendedName>
        <fullName evidence="4">FAD dependent oxidoreductase domain-containing protein</fullName>
    </recommendedName>
</protein>
<feature type="transmembrane region" description="Helical" evidence="1">
    <location>
        <begin position="6"/>
        <end position="27"/>
    </location>
</feature>
<dbReference type="PROSITE" id="PS51257">
    <property type="entry name" value="PROKAR_LIPOPROTEIN"/>
    <property type="match status" value="1"/>
</dbReference>
<organism evidence="2 3">
    <name type="scientific">Dictyobacter vulcani</name>
    <dbReference type="NCBI Taxonomy" id="2607529"/>
    <lineage>
        <taxon>Bacteria</taxon>
        <taxon>Bacillati</taxon>
        <taxon>Chloroflexota</taxon>
        <taxon>Ktedonobacteria</taxon>
        <taxon>Ktedonobacterales</taxon>
        <taxon>Dictyobacteraceae</taxon>
        <taxon>Dictyobacter</taxon>
    </lineage>
</organism>
<dbReference type="AlphaFoldDB" id="A0A5J4L1V1"/>
<dbReference type="EMBL" id="BKZW01000007">
    <property type="protein sequence ID" value="GER92269.1"/>
    <property type="molecule type" value="Genomic_DNA"/>
</dbReference>
<dbReference type="InterPro" id="IPR036188">
    <property type="entry name" value="FAD/NAD-bd_sf"/>
</dbReference>
<reference evidence="2 3" key="1">
    <citation type="submission" date="2019-10" db="EMBL/GenBank/DDBJ databases">
        <title>Dictyobacter vulcani sp. nov., within the class Ktedonobacteria, isolated from soil of volcanic Mt. Zao.</title>
        <authorList>
            <person name="Zheng Y."/>
            <person name="Wang C.M."/>
            <person name="Sakai Y."/>
            <person name="Abe K."/>
            <person name="Yokota A."/>
            <person name="Yabe S."/>
        </authorList>
    </citation>
    <scope>NUCLEOTIDE SEQUENCE [LARGE SCALE GENOMIC DNA]</scope>
    <source>
        <strain evidence="2 3">W12</strain>
    </source>
</reference>
<gene>
    <name evidence="2" type="ORF">KDW_64310</name>
</gene>
<name>A0A5J4L1V1_9CHLR</name>
<dbReference type="PRINTS" id="PR00419">
    <property type="entry name" value="ADXRDTASE"/>
</dbReference>
<sequence length="55" mass="5714">MKNDVVTTDVVIVGGGLAGLAAACYLARGGASVQLYEKSARLGGRRRPRPLMAII</sequence>
<dbReference type="Proteomes" id="UP000326912">
    <property type="component" value="Unassembled WGS sequence"/>
</dbReference>
<keyword evidence="1" id="KW-1133">Transmembrane helix</keyword>